<dbReference type="SUPFAM" id="SSF54427">
    <property type="entry name" value="NTF2-like"/>
    <property type="match status" value="1"/>
</dbReference>
<protein>
    <submittedName>
        <fullName evidence="2">SnoaL-like domain-containing protein</fullName>
    </submittedName>
</protein>
<dbReference type="InterPro" id="IPR032710">
    <property type="entry name" value="NTF2-like_dom_sf"/>
</dbReference>
<name>A0A1N7A4B3_9ACTN</name>
<accession>A0A1N7A4B3</accession>
<dbReference type="Proteomes" id="UP000186096">
    <property type="component" value="Unassembled WGS sequence"/>
</dbReference>
<dbReference type="RefSeq" id="WP_076434801.1">
    <property type="nucleotide sequence ID" value="NZ_FTNI01000008.1"/>
</dbReference>
<proteinExistence type="predicted"/>
<dbReference type="Gene3D" id="3.10.450.50">
    <property type="match status" value="1"/>
</dbReference>
<sequence length="121" mass="13617">MNDLNDLARRYVAVWNEPDAAVRREMIDRLFTPDAAHYTPSLEAHGHAELEVRIAASYDKWVAPGAYVFRAVENAGGHHGAVRFNWEMVRTASGEVDSVGFDFLSLGEDGRIRTDHQFIES</sequence>
<dbReference type="OrthoDB" id="8722217at2"/>
<organism evidence="2 3">
    <name type="scientific">Microbispora rosea</name>
    <dbReference type="NCBI Taxonomy" id="58117"/>
    <lineage>
        <taxon>Bacteria</taxon>
        <taxon>Bacillati</taxon>
        <taxon>Actinomycetota</taxon>
        <taxon>Actinomycetes</taxon>
        <taxon>Streptosporangiales</taxon>
        <taxon>Streptosporangiaceae</taxon>
        <taxon>Microbispora</taxon>
    </lineage>
</organism>
<reference evidence="3" key="1">
    <citation type="submission" date="2017-01" db="EMBL/GenBank/DDBJ databases">
        <authorList>
            <person name="Varghese N."/>
            <person name="Submissions S."/>
        </authorList>
    </citation>
    <scope>NUCLEOTIDE SEQUENCE [LARGE SCALE GENOMIC DNA]</scope>
    <source>
        <strain evidence="3">ATCC 12950</strain>
    </source>
</reference>
<evidence type="ECO:0000259" key="1">
    <source>
        <dbReference type="Pfam" id="PF12680"/>
    </source>
</evidence>
<dbReference type="InterPro" id="IPR037401">
    <property type="entry name" value="SnoaL-like"/>
</dbReference>
<feature type="domain" description="SnoaL-like" evidence="1">
    <location>
        <begin position="8"/>
        <end position="113"/>
    </location>
</feature>
<evidence type="ECO:0000313" key="2">
    <source>
        <dbReference type="EMBL" id="SIR33917.1"/>
    </source>
</evidence>
<dbReference type="AlphaFoldDB" id="A0A1N7A4B3"/>
<keyword evidence="3" id="KW-1185">Reference proteome</keyword>
<dbReference type="STRING" id="58117.SAMN05421833_10819"/>
<dbReference type="Pfam" id="PF12680">
    <property type="entry name" value="SnoaL_2"/>
    <property type="match status" value="1"/>
</dbReference>
<dbReference type="EMBL" id="FTNI01000008">
    <property type="protein sequence ID" value="SIR33917.1"/>
    <property type="molecule type" value="Genomic_DNA"/>
</dbReference>
<gene>
    <name evidence="2" type="ORF">SAMN05421833_10819</name>
</gene>
<evidence type="ECO:0000313" key="3">
    <source>
        <dbReference type="Proteomes" id="UP000186096"/>
    </source>
</evidence>